<proteinExistence type="predicted"/>
<accession>A0A0V0SK96</accession>
<evidence type="ECO:0000313" key="2">
    <source>
        <dbReference type="Proteomes" id="UP000054630"/>
    </source>
</evidence>
<keyword evidence="2" id="KW-1185">Reference proteome</keyword>
<organism evidence="1 2">
    <name type="scientific">Trichinella nelsoni</name>
    <dbReference type="NCBI Taxonomy" id="6336"/>
    <lineage>
        <taxon>Eukaryota</taxon>
        <taxon>Metazoa</taxon>
        <taxon>Ecdysozoa</taxon>
        <taxon>Nematoda</taxon>
        <taxon>Enoplea</taxon>
        <taxon>Dorylaimia</taxon>
        <taxon>Trichinellida</taxon>
        <taxon>Trichinellidae</taxon>
        <taxon>Trichinella</taxon>
    </lineage>
</organism>
<protein>
    <submittedName>
        <fullName evidence="1">Uncharacterized protein</fullName>
    </submittedName>
</protein>
<dbReference type="AlphaFoldDB" id="A0A0V0SK96"/>
<sequence>MTHSVGVFERRDTTLLFHKYTVMNHLKTREHSKLIRLAMLNQLQLYCHQEVQQLSQIPLQTIKSYQIAITFLTVCNIYMNAEFIVHCFKLPKYGD</sequence>
<dbReference type="Proteomes" id="UP000054630">
    <property type="component" value="Unassembled WGS sequence"/>
</dbReference>
<comment type="caution">
    <text evidence="1">The sequence shown here is derived from an EMBL/GenBank/DDBJ whole genome shotgun (WGS) entry which is preliminary data.</text>
</comment>
<name>A0A0V0SK96_9BILA</name>
<evidence type="ECO:0000313" key="1">
    <source>
        <dbReference type="EMBL" id="KRX27280.1"/>
    </source>
</evidence>
<dbReference type="EMBL" id="JYDL01000004">
    <property type="protein sequence ID" value="KRX27280.1"/>
    <property type="molecule type" value="Genomic_DNA"/>
</dbReference>
<reference evidence="1 2" key="1">
    <citation type="submission" date="2015-01" db="EMBL/GenBank/DDBJ databases">
        <title>Evolution of Trichinella species and genotypes.</title>
        <authorList>
            <person name="Korhonen P.K."/>
            <person name="Edoardo P."/>
            <person name="Giuseppe L.R."/>
            <person name="Gasser R.B."/>
        </authorList>
    </citation>
    <scope>NUCLEOTIDE SEQUENCE [LARGE SCALE GENOMIC DNA]</scope>
    <source>
        <strain evidence="1">ISS37</strain>
    </source>
</reference>
<gene>
    <name evidence="1" type="ORF">T07_4964</name>
</gene>